<evidence type="ECO:0000313" key="1">
    <source>
        <dbReference type="EMBL" id="VUX29833.1"/>
    </source>
</evidence>
<accession>A0A564VCG0</accession>
<dbReference type="Proteomes" id="UP000345266">
    <property type="component" value="Unassembled WGS sequence"/>
</dbReference>
<dbReference type="AlphaFoldDB" id="A0A564VCG0"/>
<gene>
    <name evidence="1" type="ORF">BLJG463_00436</name>
</gene>
<organism evidence="1 2">
    <name type="scientific">Bifidobacterium longum subsp. infantis</name>
    <dbReference type="NCBI Taxonomy" id="1682"/>
    <lineage>
        <taxon>Bacteria</taxon>
        <taxon>Bacillati</taxon>
        <taxon>Actinomycetota</taxon>
        <taxon>Actinomycetes</taxon>
        <taxon>Bifidobacteriales</taxon>
        <taxon>Bifidobacteriaceae</taxon>
        <taxon>Bifidobacterium</taxon>
    </lineage>
</organism>
<dbReference type="EMBL" id="CABHNT010000006">
    <property type="protein sequence ID" value="VUX29833.1"/>
    <property type="molecule type" value="Genomic_DNA"/>
</dbReference>
<reference evidence="1 2" key="1">
    <citation type="submission" date="2019-07" db="EMBL/GenBank/DDBJ databases">
        <authorList>
            <person name="Hibberd C M."/>
            <person name="Gehrig L. J."/>
            <person name="Chang H.-W."/>
            <person name="Venkatesh S."/>
        </authorList>
    </citation>
    <scope>NUCLEOTIDE SEQUENCE [LARGE SCALE GENOMIC DNA]</scope>
    <source>
        <strain evidence="1">Bifidobacterium_longum_subsp_infantis_JG_Bg463</strain>
    </source>
</reference>
<dbReference type="RefSeq" id="WP_234884620.1">
    <property type="nucleotide sequence ID" value="NZ_CABHND010000002.1"/>
</dbReference>
<protein>
    <submittedName>
        <fullName evidence="1">Uncharacterized protein</fullName>
    </submittedName>
</protein>
<name>A0A564VCG0_BIFLI</name>
<sequence>MKDGAYDENEWALTGSVDDMIAKVDGLRGNVTKDRLDEGTVWHLHEDQQLSEGLANELGANRCFKIINNKYLTKNGL</sequence>
<evidence type="ECO:0000313" key="2">
    <source>
        <dbReference type="Proteomes" id="UP000345266"/>
    </source>
</evidence>
<proteinExistence type="predicted"/>